<name>A0A135YQ79_9FIRM</name>
<organism evidence="1 2">
    <name type="scientific">Peptostreptococcus anaerobius</name>
    <dbReference type="NCBI Taxonomy" id="1261"/>
    <lineage>
        <taxon>Bacteria</taxon>
        <taxon>Bacillati</taxon>
        <taxon>Bacillota</taxon>
        <taxon>Clostridia</taxon>
        <taxon>Peptostreptococcales</taxon>
        <taxon>Peptostreptococcaceae</taxon>
        <taxon>Peptostreptococcus</taxon>
    </lineage>
</organism>
<dbReference type="AlphaFoldDB" id="A0A135YQ79"/>
<comment type="caution">
    <text evidence="1">The sequence shown here is derived from an EMBL/GenBank/DDBJ whole genome shotgun (WGS) entry which is preliminary data.</text>
</comment>
<accession>A0A135YQ79</accession>
<proteinExistence type="predicted"/>
<protein>
    <recommendedName>
        <fullName evidence="3">DnaD domain protein</fullName>
    </recommendedName>
</protein>
<dbReference type="PATRIC" id="fig|1261.5.peg.1354"/>
<evidence type="ECO:0000313" key="1">
    <source>
        <dbReference type="EMBL" id="KXI11524.1"/>
    </source>
</evidence>
<sequence>HFMNLGLIEQLESGAMYMLQIQNFIGRSSTEGDRKREYRQKINQEKLKGQVSGHLSDIRPPEIEIELELEKEIYINSENPKNKPVDNVDNVDKSKKEEFVNSTDYIKLLKSNNLSEENIKKILSPDIYKRGVDYLKEKIDMTLVKGDLNANIGYLLGALKNDWKVQSKKQEKSNITKTRFHNFKSATYTEEQLRKAAGLPARKAR</sequence>
<evidence type="ECO:0008006" key="3">
    <source>
        <dbReference type="Google" id="ProtNLM"/>
    </source>
</evidence>
<dbReference type="STRING" id="1261.HMPREF3195_01351"/>
<dbReference type="EMBL" id="LSQZ01000069">
    <property type="protein sequence ID" value="KXI11524.1"/>
    <property type="molecule type" value="Genomic_DNA"/>
</dbReference>
<reference evidence="1 2" key="1">
    <citation type="submission" date="2016-02" db="EMBL/GenBank/DDBJ databases">
        <authorList>
            <person name="Wen L."/>
            <person name="He K."/>
            <person name="Yang H."/>
        </authorList>
    </citation>
    <scope>NUCLEOTIDE SEQUENCE [LARGE SCALE GENOMIC DNA]</scope>
    <source>
        <strain evidence="1 2">MJR8628A</strain>
    </source>
</reference>
<feature type="non-terminal residue" evidence="1">
    <location>
        <position position="1"/>
    </location>
</feature>
<evidence type="ECO:0000313" key="2">
    <source>
        <dbReference type="Proteomes" id="UP000070326"/>
    </source>
</evidence>
<gene>
    <name evidence="1" type="ORF">HMPREF3195_01351</name>
</gene>
<dbReference type="Proteomes" id="UP000070326">
    <property type="component" value="Unassembled WGS sequence"/>
</dbReference>